<accession>A0A2D4L9X2</accession>
<proteinExistence type="predicted"/>
<reference evidence="1" key="1">
    <citation type="submission" date="2017-07" db="EMBL/GenBank/DDBJ databases">
        <authorList>
            <person name="Mikheyev A."/>
            <person name="Grau M."/>
        </authorList>
    </citation>
    <scope>NUCLEOTIDE SEQUENCE</scope>
    <source>
        <tissue evidence="1">Venom_gland</tissue>
    </source>
</reference>
<reference evidence="1" key="2">
    <citation type="submission" date="2017-11" db="EMBL/GenBank/DDBJ databases">
        <title>Coralsnake Venomics: Analyses of Venom Gland Transcriptomes and Proteomes of Six Brazilian Taxa.</title>
        <authorList>
            <person name="Aird S.D."/>
            <person name="Jorge da Silva N."/>
            <person name="Qiu L."/>
            <person name="Villar-Briones A."/>
            <person name="Aparecida-Saddi V."/>
            <person name="Campos-Telles M.P."/>
            <person name="Grau M."/>
            <person name="Mikheyev A.S."/>
        </authorList>
    </citation>
    <scope>NUCLEOTIDE SEQUENCE</scope>
    <source>
        <tissue evidence="1">Venom_gland</tissue>
    </source>
</reference>
<organism evidence="1">
    <name type="scientific">Micrurus spixii</name>
    <name type="common">Amazon coral snake</name>
    <dbReference type="NCBI Taxonomy" id="129469"/>
    <lineage>
        <taxon>Eukaryota</taxon>
        <taxon>Metazoa</taxon>
        <taxon>Chordata</taxon>
        <taxon>Craniata</taxon>
        <taxon>Vertebrata</taxon>
        <taxon>Euteleostomi</taxon>
        <taxon>Lepidosauria</taxon>
        <taxon>Squamata</taxon>
        <taxon>Bifurcata</taxon>
        <taxon>Unidentata</taxon>
        <taxon>Episquamata</taxon>
        <taxon>Toxicofera</taxon>
        <taxon>Serpentes</taxon>
        <taxon>Colubroidea</taxon>
        <taxon>Elapidae</taxon>
        <taxon>Elapinae</taxon>
        <taxon>Micrurus</taxon>
    </lineage>
</organism>
<dbReference type="EMBL" id="IACM01011123">
    <property type="protein sequence ID" value="LAB17822.1"/>
    <property type="molecule type" value="Transcribed_RNA"/>
</dbReference>
<evidence type="ECO:0000313" key="1">
    <source>
        <dbReference type="EMBL" id="LAB17822.1"/>
    </source>
</evidence>
<name>A0A2D4L9X2_9SAUR</name>
<dbReference type="AlphaFoldDB" id="A0A2D4L9X2"/>
<protein>
    <submittedName>
        <fullName evidence="1">Uncharacterized protein</fullName>
    </submittedName>
</protein>
<sequence length="134" mass="15690">MQKLRWNLLLVPSTISSEVFLHWVPRQLSNRFSAPYRRSDGWEQISLFGSHNSCEPQEALGVMGQEKIQRPKPVRYHRLFWDTAILVGGGRFLHGFFLYSFFCFDVPFGKWEGRRMCLGPSVLSQHLEEQDWGT</sequence>